<gene>
    <name evidence="12" type="ORF">RS030_132087</name>
</gene>
<dbReference type="Pfam" id="PF16661">
    <property type="entry name" value="Lactamase_B_6"/>
    <property type="match status" value="1"/>
</dbReference>
<dbReference type="GO" id="GO:0005634">
    <property type="term" value="C:nucleus"/>
    <property type="evidence" value="ECO:0007669"/>
    <property type="project" value="UniProtKB-SubCell"/>
</dbReference>
<comment type="similarity">
    <text evidence="4">Belongs to the metallo-beta-lactamase superfamily. RNA-metabolizing metallo-beta-lactamase-like family. INTS11 subfamily.</text>
</comment>
<keyword evidence="8" id="KW-0862">Zinc</keyword>
<evidence type="ECO:0000256" key="2">
    <source>
        <dbReference type="ARBA" id="ARBA00004123"/>
    </source>
</evidence>
<keyword evidence="13" id="KW-1185">Reference proteome</keyword>
<keyword evidence="6" id="KW-0479">Metal-binding</keyword>
<evidence type="ECO:0000256" key="5">
    <source>
        <dbReference type="ARBA" id="ARBA00022490"/>
    </source>
</evidence>
<dbReference type="FunFam" id="3.40.50.10890:FF:000002">
    <property type="entry name" value="Integrator complex subunit 11"/>
    <property type="match status" value="1"/>
</dbReference>
<dbReference type="InterPro" id="IPR050698">
    <property type="entry name" value="MBL"/>
</dbReference>
<proteinExistence type="inferred from homology"/>
<dbReference type="SMART" id="SM00849">
    <property type="entry name" value="Lactamase_B"/>
    <property type="match status" value="1"/>
</dbReference>
<dbReference type="SUPFAM" id="SSF56281">
    <property type="entry name" value="Metallo-hydrolase/oxidoreductase"/>
    <property type="match status" value="1"/>
</dbReference>
<organism evidence="12 13">
    <name type="scientific">Cryptosporidium xiaoi</name>
    <dbReference type="NCBI Taxonomy" id="659607"/>
    <lineage>
        <taxon>Eukaryota</taxon>
        <taxon>Sar</taxon>
        <taxon>Alveolata</taxon>
        <taxon>Apicomplexa</taxon>
        <taxon>Conoidasida</taxon>
        <taxon>Coccidia</taxon>
        <taxon>Eucoccidiorida</taxon>
        <taxon>Eimeriorina</taxon>
        <taxon>Cryptosporidiidae</taxon>
        <taxon>Cryptosporidium</taxon>
    </lineage>
</organism>
<dbReference type="Gene3D" id="3.40.50.10890">
    <property type="match status" value="1"/>
</dbReference>
<comment type="subcellular location">
    <subcellularLocation>
        <location evidence="3">Cytoplasm</location>
    </subcellularLocation>
    <subcellularLocation>
        <location evidence="2">Nucleus</location>
    </subcellularLocation>
</comment>
<dbReference type="GO" id="GO:0004521">
    <property type="term" value="F:RNA endonuclease activity"/>
    <property type="evidence" value="ECO:0007669"/>
    <property type="project" value="TreeGrafter"/>
</dbReference>
<dbReference type="EMBL" id="JAWDEY010000004">
    <property type="protein sequence ID" value="KAK6590739.1"/>
    <property type="molecule type" value="Genomic_DNA"/>
</dbReference>
<dbReference type="InterPro" id="IPR036866">
    <property type="entry name" value="RibonucZ/Hydroxyglut_hydro"/>
</dbReference>
<keyword evidence="7" id="KW-0378">Hydrolase</keyword>
<dbReference type="Pfam" id="PF10996">
    <property type="entry name" value="Beta-Casp"/>
    <property type="match status" value="1"/>
</dbReference>
<protein>
    <submittedName>
        <fullName evidence="12">CPSF metallobeta-lactamase</fullName>
    </submittedName>
</protein>
<evidence type="ECO:0000313" key="12">
    <source>
        <dbReference type="EMBL" id="KAK6590739.1"/>
    </source>
</evidence>
<feature type="domain" description="Beta-Casp" evidence="11">
    <location>
        <begin position="265"/>
        <end position="378"/>
    </location>
</feature>
<evidence type="ECO:0000256" key="8">
    <source>
        <dbReference type="ARBA" id="ARBA00022833"/>
    </source>
</evidence>
<reference evidence="12 13" key="1">
    <citation type="submission" date="2023-10" db="EMBL/GenBank/DDBJ databases">
        <title>Comparative genomics analysis reveals potential genetic determinants of host preference in Cryptosporidium xiaoi.</title>
        <authorList>
            <person name="Xiao L."/>
            <person name="Li J."/>
        </authorList>
    </citation>
    <scope>NUCLEOTIDE SEQUENCE [LARGE SCALE GENOMIC DNA]</scope>
    <source>
        <strain evidence="12 13">52996</strain>
    </source>
</reference>
<evidence type="ECO:0000256" key="6">
    <source>
        <dbReference type="ARBA" id="ARBA00022723"/>
    </source>
</evidence>
<dbReference type="GO" id="GO:0046872">
    <property type="term" value="F:metal ion binding"/>
    <property type="evidence" value="ECO:0007669"/>
    <property type="project" value="UniProtKB-KW"/>
</dbReference>
<dbReference type="InterPro" id="IPR022712">
    <property type="entry name" value="Beta_Casp"/>
</dbReference>
<dbReference type="InterPro" id="IPR011108">
    <property type="entry name" value="RMMBL"/>
</dbReference>
<evidence type="ECO:0000256" key="1">
    <source>
        <dbReference type="ARBA" id="ARBA00001947"/>
    </source>
</evidence>
<keyword evidence="9" id="KW-0539">Nucleus</keyword>
<evidence type="ECO:0000259" key="10">
    <source>
        <dbReference type="SMART" id="SM00849"/>
    </source>
</evidence>
<keyword evidence="5" id="KW-0963">Cytoplasm</keyword>
<dbReference type="GO" id="GO:0016787">
    <property type="term" value="F:hydrolase activity"/>
    <property type="evidence" value="ECO:0007669"/>
    <property type="project" value="UniProtKB-KW"/>
</dbReference>
<dbReference type="InterPro" id="IPR001279">
    <property type="entry name" value="Metallo-B-lactamas"/>
</dbReference>
<dbReference type="Proteomes" id="UP001311799">
    <property type="component" value="Unassembled WGS sequence"/>
</dbReference>
<name>A0AAV9Y2E7_9CRYT</name>
<dbReference type="PANTHER" id="PTHR11203:SF37">
    <property type="entry name" value="INTEGRATOR COMPLEX SUBUNIT 11"/>
    <property type="match status" value="1"/>
</dbReference>
<feature type="domain" description="Metallo-beta-lactamase" evidence="10">
    <location>
        <begin position="15"/>
        <end position="244"/>
    </location>
</feature>
<evidence type="ECO:0000313" key="13">
    <source>
        <dbReference type="Proteomes" id="UP001311799"/>
    </source>
</evidence>
<dbReference type="GO" id="GO:0005737">
    <property type="term" value="C:cytoplasm"/>
    <property type="evidence" value="ECO:0007669"/>
    <property type="project" value="UniProtKB-SubCell"/>
</dbReference>
<dbReference type="InterPro" id="IPR041897">
    <property type="entry name" value="INTS11-like_MBL-fold"/>
</dbReference>
<evidence type="ECO:0000256" key="9">
    <source>
        <dbReference type="ARBA" id="ARBA00023242"/>
    </source>
</evidence>
<dbReference type="PANTHER" id="PTHR11203">
    <property type="entry name" value="CLEAVAGE AND POLYADENYLATION SPECIFICITY FACTOR FAMILY MEMBER"/>
    <property type="match status" value="1"/>
</dbReference>
<evidence type="ECO:0000256" key="4">
    <source>
        <dbReference type="ARBA" id="ARBA00007093"/>
    </source>
</evidence>
<evidence type="ECO:0000259" key="11">
    <source>
        <dbReference type="SMART" id="SM01027"/>
    </source>
</evidence>
<dbReference type="Gene3D" id="3.60.15.10">
    <property type="entry name" value="Ribonuclease Z/Hydroxyacylglutathione hydrolase-like"/>
    <property type="match status" value="1"/>
</dbReference>
<sequence length="740" mass="84128">MPISVIPLGAGQDVGRSCILIKIGSKVVMFDCGMHMGYKDERKYPDFSLISAQLNPTIINSIIDLVIISHYHLDHCGALPYFTEKIGYSGPIIMTYPTKSVSSVLLSDYSKIMEQKLLIQKSNQSSKICNTENSNTSEYGFFSIADVWSCMEKISTIQLHQTLEISGIEITPYYAGHVLGASMFHIKVGDETVVYTGDYNMVRDRHLGPAVLPRLSPSLLLSESTYATYVRPSRRSTERVFCELVLSCLKKGGKVLIPVFAIGRAQELCILLEIFWRRMQLRYPIYFGGSMTEKANSYYQLFTNWTNTPLIDNIFSFPHVLPYDRALLNTPGPAVLFATPGMLHTGLSLHAFRLWAPDSNNLTIIPGFCVPGTIGSKVISGAKKVFIDQKDPSTCIEVNCTVKYLSFSSHADSIGIQSLISHLEPQSIAFIHGERQGMLNLASFVNSNLKIPTFCPHNGSFVTIPTDKYIKYSSHIYCDSIFFIIKKLDTYIPNFPVNETSILSEINPDVDFFDIKINSYKNISKLINKAGPSCVFVYIFRENSTFFSFLLTKSQLYFFIISSHIWSNLEHSNFEPELTFFTKTIQEKKSIISQKKNPFLESSLFKLSFSLELETVCVFDLFIAIEELRKSIDGKNFQFFGNSIKTFEPEINFINPKGEFYSIQYYFLHESTVITYRSLSIYFKSNESEQELFKELLSGKYESCKNNANNMEIKNTQILWSYIDSKNIEINNFVKHIENL</sequence>
<dbReference type="CDD" id="cd16291">
    <property type="entry name" value="INTS11-like_MBL-fold"/>
    <property type="match status" value="1"/>
</dbReference>
<comment type="caution">
    <text evidence="12">The sequence shown here is derived from an EMBL/GenBank/DDBJ whole genome shotgun (WGS) entry which is preliminary data.</text>
</comment>
<dbReference type="AlphaFoldDB" id="A0AAV9Y2E7"/>
<comment type="cofactor">
    <cofactor evidence="1">
        <name>Zn(2+)</name>
        <dbReference type="ChEBI" id="CHEBI:29105"/>
    </cofactor>
</comment>
<evidence type="ECO:0000256" key="3">
    <source>
        <dbReference type="ARBA" id="ARBA00004496"/>
    </source>
</evidence>
<dbReference type="GO" id="GO:0016180">
    <property type="term" value="P:snRNA processing"/>
    <property type="evidence" value="ECO:0007669"/>
    <property type="project" value="TreeGrafter"/>
</dbReference>
<accession>A0AAV9Y2E7</accession>
<evidence type="ECO:0000256" key="7">
    <source>
        <dbReference type="ARBA" id="ARBA00022801"/>
    </source>
</evidence>
<dbReference type="Pfam" id="PF07521">
    <property type="entry name" value="RMMBL"/>
    <property type="match status" value="1"/>
</dbReference>
<dbReference type="SMART" id="SM01027">
    <property type="entry name" value="Beta-Casp"/>
    <property type="match status" value="1"/>
</dbReference>